<accession>A0A841K422</accession>
<organism evidence="1 2">
    <name type="scientific">Silvibacterium bohemicum</name>
    <dbReference type="NCBI Taxonomy" id="1577686"/>
    <lineage>
        <taxon>Bacteria</taxon>
        <taxon>Pseudomonadati</taxon>
        <taxon>Acidobacteriota</taxon>
        <taxon>Terriglobia</taxon>
        <taxon>Terriglobales</taxon>
        <taxon>Acidobacteriaceae</taxon>
        <taxon>Silvibacterium</taxon>
    </lineage>
</organism>
<name>A0A841K422_9BACT</name>
<dbReference type="Proteomes" id="UP000538666">
    <property type="component" value="Unassembled WGS sequence"/>
</dbReference>
<keyword evidence="2" id="KW-1185">Reference proteome</keyword>
<reference evidence="1 2" key="1">
    <citation type="submission" date="2020-08" db="EMBL/GenBank/DDBJ databases">
        <title>Genomic Encyclopedia of Type Strains, Phase IV (KMG-IV): sequencing the most valuable type-strain genomes for metagenomic binning, comparative biology and taxonomic classification.</title>
        <authorList>
            <person name="Goeker M."/>
        </authorList>
    </citation>
    <scope>NUCLEOTIDE SEQUENCE [LARGE SCALE GENOMIC DNA]</scope>
    <source>
        <strain evidence="1 2">DSM 103733</strain>
    </source>
</reference>
<proteinExistence type="predicted"/>
<evidence type="ECO:0000313" key="2">
    <source>
        <dbReference type="Proteomes" id="UP000538666"/>
    </source>
</evidence>
<dbReference type="RefSeq" id="WP_050060292.1">
    <property type="nucleotide sequence ID" value="NZ_JACHEK010000010.1"/>
</dbReference>
<sequence>MPVRKEWTEWHLTPRGWEKGATRVHGQGNTWVEEPLDRVLSCVYQELQTDASPEAKKWKEETWRSKKSEDVTALEQKFGACPDSL</sequence>
<protein>
    <submittedName>
        <fullName evidence="1">Uncharacterized protein</fullName>
    </submittedName>
</protein>
<comment type="caution">
    <text evidence="1">The sequence shown here is derived from an EMBL/GenBank/DDBJ whole genome shotgun (WGS) entry which is preliminary data.</text>
</comment>
<gene>
    <name evidence="1" type="ORF">HNQ77_004668</name>
</gene>
<dbReference type="OrthoDB" id="8926444at2"/>
<evidence type="ECO:0000313" key="1">
    <source>
        <dbReference type="EMBL" id="MBB6146689.1"/>
    </source>
</evidence>
<dbReference type="AlphaFoldDB" id="A0A841K422"/>
<dbReference type="EMBL" id="JACHEK010000010">
    <property type="protein sequence ID" value="MBB6146689.1"/>
    <property type="molecule type" value="Genomic_DNA"/>
</dbReference>